<protein>
    <submittedName>
        <fullName evidence="1">Uncharacterized protein</fullName>
    </submittedName>
</protein>
<dbReference type="Proteomes" id="UP000243499">
    <property type="component" value="Chromosome 5"/>
</dbReference>
<evidence type="ECO:0000313" key="1">
    <source>
        <dbReference type="EMBL" id="PVH38059.1"/>
    </source>
</evidence>
<gene>
    <name evidence="1" type="ORF">PAHAL_5G165100</name>
</gene>
<dbReference type="AlphaFoldDB" id="A0A2T8IK65"/>
<organism evidence="1">
    <name type="scientific">Panicum hallii</name>
    <dbReference type="NCBI Taxonomy" id="206008"/>
    <lineage>
        <taxon>Eukaryota</taxon>
        <taxon>Viridiplantae</taxon>
        <taxon>Streptophyta</taxon>
        <taxon>Embryophyta</taxon>
        <taxon>Tracheophyta</taxon>
        <taxon>Spermatophyta</taxon>
        <taxon>Magnoliopsida</taxon>
        <taxon>Liliopsida</taxon>
        <taxon>Poales</taxon>
        <taxon>Poaceae</taxon>
        <taxon>PACMAD clade</taxon>
        <taxon>Panicoideae</taxon>
        <taxon>Panicodae</taxon>
        <taxon>Paniceae</taxon>
        <taxon>Panicinae</taxon>
        <taxon>Panicum</taxon>
        <taxon>Panicum sect. Panicum</taxon>
    </lineage>
</organism>
<dbReference type="Gramene" id="PVH38059">
    <property type="protein sequence ID" value="PVH38059"/>
    <property type="gene ID" value="PAHAL_5G165100"/>
</dbReference>
<name>A0A2T8IK65_9POAL</name>
<proteinExistence type="predicted"/>
<accession>A0A2T8IK65</accession>
<dbReference type="EMBL" id="CM008050">
    <property type="protein sequence ID" value="PVH38059.1"/>
    <property type="molecule type" value="Genomic_DNA"/>
</dbReference>
<reference evidence="1" key="1">
    <citation type="submission" date="2018-04" db="EMBL/GenBank/DDBJ databases">
        <title>WGS assembly of Panicum hallii.</title>
        <authorList>
            <person name="Lovell J."/>
            <person name="Jenkins J."/>
            <person name="Lowry D."/>
            <person name="Mamidi S."/>
            <person name="Sreedasyam A."/>
            <person name="Weng X."/>
            <person name="Barry K."/>
            <person name="Bonette J."/>
            <person name="Campitelli B."/>
            <person name="Daum C."/>
            <person name="Gordon S."/>
            <person name="Gould B."/>
            <person name="Lipzen A."/>
            <person name="Macqueen A."/>
            <person name="Palacio-Mejia J."/>
            <person name="Plott C."/>
            <person name="Shakirov E."/>
            <person name="Shu S."/>
            <person name="Yoshinaga Y."/>
            <person name="Zane M."/>
            <person name="Rokhsar D."/>
            <person name="Grimwood J."/>
            <person name="Schmutz J."/>
            <person name="Juenger T."/>
        </authorList>
    </citation>
    <scope>NUCLEOTIDE SEQUENCE [LARGE SCALE GENOMIC DNA]</scope>
    <source>
        <strain evidence="1">FIL2</strain>
    </source>
</reference>
<sequence>MHALVAAAVCTKSKRKLMLTRCPGVFDDGVFNCWACPQPCKLIGVPSSCPAIQGLKLFFWQHVLLDLLTLFFIIQVLNF</sequence>